<dbReference type="Proteomes" id="UP001597145">
    <property type="component" value="Unassembled WGS sequence"/>
</dbReference>
<gene>
    <name evidence="2" type="ORF">ACFSCY_02470</name>
</gene>
<reference evidence="3" key="1">
    <citation type="journal article" date="2019" name="Int. J. Syst. Evol. Microbiol.">
        <title>The Global Catalogue of Microorganisms (GCM) 10K type strain sequencing project: providing services to taxonomists for standard genome sequencing and annotation.</title>
        <authorList>
            <consortium name="The Broad Institute Genomics Platform"/>
            <consortium name="The Broad Institute Genome Sequencing Center for Infectious Disease"/>
            <person name="Wu L."/>
            <person name="Ma J."/>
        </authorList>
    </citation>
    <scope>NUCLEOTIDE SEQUENCE [LARGE SCALE GENOMIC DNA]</scope>
    <source>
        <strain evidence="3">JCM 12165</strain>
    </source>
</reference>
<accession>A0ABW4FEZ7</accession>
<organism evidence="2 3">
    <name type="scientific">Pseudonocardia aurantiaca</name>
    <dbReference type="NCBI Taxonomy" id="75290"/>
    <lineage>
        <taxon>Bacteria</taxon>
        <taxon>Bacillati</taxon>
        <taxon>Actinomycetota</taxon>
        <taxon>Actinomycetes</taxon>
        <taxon>Pseudonocardiales</taxon>
        <taxon>Pseudonocardiaceae</taxon>
        <taxon>Pseudonocardia</taxon>
    </lineage>
</organism>
<comment type="caution">
    <text evidence="2">The sequence shown here is derived from an EMBL/GenBank/DDBJ whole genome shotgun (WGS) entry which is preliminary data.</text>
</comment>
<evidence type="ECO:0000313" key="3">
    <source>
        <dbReference type="Proteomes" id="UP001597145"/>
    </source>
</evidence>
<protein>
    <recommendedName>
        <fullName evidence="4">DUF1508 domain-containing protein</fullName>
    </recommendedName>
</protein>
<feature type="compositionally biased region" description="Low complexity" evidence="1">
    <location>
        <begin position="52"/>
        <end position="63"/>
    </location>
</feature>
<evidence type="ECO:0000313" key="2">
    <source>
        <dbReference type="EMBL" id="MFD1528296.1"/>
    </source>
</evidence>
<feature type="region of interest" description="Disordered" evidence="1">
    <location>
        <begin position="52"/>
        <end position="80"/>
    </location>
</feature>
<proteinExistence type="predicted"/>
<name>A0ABW4FEZ7_9PSEU</name>
<sequence length="80" mass="9200">MRAPWDTKVVFIERRRCWWWNAWRESTATELYGFSDSQETASRAMFQAIEQAGPSPAPLAGGAMQDEVGRRRDDPGRRPT</sequence>
<dbReference type="RefSeq" id="WP_343973435.1">
    <property type="nucleotide sequence ID" value="NZ_BAAAJG010000003.1"/>
</dbReference>
<evidence type="ECO:0000256" key="1">
    <source>
        <dbReference type="SAM" id="MobiDB-lite"/>
    </source>
</evidence>
<evidence type="ECO:0008006" key="4">
    <source>
        <dbReference type="Google" id="ProtNLM"/>
    </source>
</evidence>
<keyword evidence="3" id="KW-1185">Reference proteome</keyword>
<dbReference type="EMBL" id="JBHUCP010000001">
    <property type="protein sequence ID" value="MFD1528296.1"/>
    <property type="molecule type" value="Genomic_DNA"/>
</dbReference>
<feature type="compositionally biased region" description="Basic and acidic residues" evidence="1">
    <location>
        <begin position="67"/>
        <end position="80"/>
    </location>
</feature>